<gene>
    <name evidence="2" type="ORF">D3H55_07795</name>
</gene>
<comment type="caution">
    <text evidence="2">The sequence shown here is derived from an EMBL/GenBank/DDBJ whole genome shotgun (WGS) entry which is preliminary data.</text>
</comment>
<protein>
    <submittedName>
        <fullName evidence="2">NERD domain-containing protein</fullName>
    </submittedName>
</protein>
<proteinExistence type="predicted"/>
<evidence type="ECO:0000313" key="2">
    <source>
        <dbReference type="EMBL" id="RIW35370.1"/>
    </source>
</evidence>
<evidence type="ECO:0000259" key="1">
    <source>
        <dbReference type="PROSITE" id="PS50965"/>
    </source>
</evidence>
<dbReference type="AlphaFoldDB" id="A0A3A1R459"/>
<dbReference type="InterPro" id="IPR011528">
    <property type="entry name" value="NERD"/>
</dbReference>
<dbReference type="EMBL" id="QXIR01000008">
    <property type="protein sequence ID" value="RIW35370.1"/>
    <property type="molecule type" value="Genomic_DNA"/>
</dbReference>
<name>A0A3A1R459_9BACI</name>
<dbReference type="PROSITE" id="PS50965">
    <property type="entry name" value="NERD"/>
    <property type="match status" value="1"/>
</dbReference>
<reference evidence="2 3" key="1">
    <citation type="submission" date="2018-09" db="EMBL/GenBank/DDBJ databases">
        <title>Bacillus saliacetes sp. nov., isolated from Thai shrimp paste (Ka-pi).</title>
        <authorList>
            <person name="Daroonpunt R."/>
            <person name="Tanasupawat S."/>
            <person name="Yiamsombut S."/>
        </authorList>
    </citation>
    <scope>NUCLEOTIDE SEQUENCE [LARGE SCALE GENOMIC DNA]</scope>
    <source>
        <strain evidence="2 3">SKP7-4</strain>
    </source>
</reference>
<dbReference type="Pfam" id="PF08378">
    <property type="entry name" value="NERD"/>
    <property type="match status" value="1"/>
</dbReference>
<sequence length="299" mass="35170">MFKKRTKSKELKIYQSLDSRKTLNSKEKHYFAGLEKGFIGEKMFDEWLHPVLENRILLPDMQFMPDTTFVQIDTILITSNKIYLFEVKNNEGDHIIEGDNLLRTDRTNTKNPILQLKRNEPVFRWIMENLGYRIPIQSIAVFVNPRFHLYNAPADLPIVFPNQIERFIAKLEKSQSSLKRSHSELAAKLLSTTIAENPYARIPDYQYEELSKGIICPKCRRLYTAYSKYLSCRYCNFKEDSNSAVSRSLKEFKTLFPERKLTVSQAMEWCGIVKDRKTIKLFLAKNFKLVYLGRSSYYI</sequence>
<dbReference type="OrthoDB" id="2164794at2"/>
<organism evidence="2 3">
    <name type="scientific">Bacillus salacetis</name>
    <dbReference type="NCBI Taxonomy" id="2315464"/>
    <lineage>
        <taxon>Bacteria</taxon>
        <taxon>Bacillati</taxon>
        <taxon>Bacillota</taxon>
        <taxon>Bacilli</taxon>
        <taxon>Bacillales</taxon>
        <taxon>Bacillaceae</taxon>
        <taxon>Bacillus</taxon>
    </lineage>
</organism>
<dbReference type="Proteomes" id="UP000265801">
    <property type="component" value="Unassembled WGS sequence"/>
</dbReference>
<keyword evidence="3" id="KW-1185">Reference proteome</keyword>
<feature type="domain" description="NERD" evidence="1">
    <location>
        <begin position="36"/>
        <end position="146"/>
    </location>
</feature>
<evidence type="ECO:0000313" key="3">
    <source>
        <dbReference type="Proteomes" id="UP000265801"/>
    </source>
</evidence>
<accession>A0A3A1R459</accession>